<sequence>MFSDISKQQNVEFGQVLILVIALSAYGLGHSEFLLATILILSIITLLLPAVFTPFTALWHKFSEIVGIAGTFALLGIVFFLVVTPAGCFYRMLNKDNMQVRQFGKSNQSALINRKHTYVENDFIHAF</sequence>
<feature type="transmembrane region" description="Helical" evidence="1">
    <location>
        <begin position="12"/>
        <end position="29"/>
    </location>
</feature>
<accession>A0A5J4S6P6</accession>
<gene>
    <name evidence="2" type="ORF">EZS27_010698</name>
</gene>
<dbReference type="EMBL" id="SNRY01000384">
    <property type="protein sequence ID" value="KAA6341498.1"/>
    <property type="molecule type" value="Genomic_DNA"/>
</dbReference>
<comment type="caution">
    <text evidence="2">The sequence shown here is derived from an EMBL/GenBank/DDBJ whole genome shotgun (WGS) entry which is preliminary data.</text>
</comment>
<evidence type="ECO:0000313" key="2">
    <source>
        <dbReference type="EMBL" id="KAA6341498.1"/>
    </source>
</evidence>
<proteinExistence type="predicted"/>
<feature type="transmembrane region" description="Helical" evidence="1">
    <location>
        <begin position="36"/>
        <end position="59"/>
    </location>
</feature>
<organism evidence="2">
    <name type="scientific">termite gut metagenome</name>
    <dbReference type="NCBI Taxonomy" id="433724"/>
    <lineage>
        <taxon>unclassified sequences</taxon>
        <taxon>metagenomes</taxon>
        <taxon>organismal metagenomes</taxon>
    </lineage>
</organism>
<evidence type="ECO:0000256" key="1">
    <source>
        <dbReference type="SAM" id="Phobius"/>
    </source>
</evidence>
<dbReference type="AlphaFoldDB" id="A0A5J4S6P6"/>
<keyword evidence="1" id="KW-1133">Transmembrane helix</keyword>
<keyword evidence="1" id="KW-0812">Transmembrane</keyword>
<reference evidence="2" key="1">
    <citation type="submission" date="2019-03" db="EMBL/GenBank/DDBJ databases">
        <title>Single cell metagenomics reveals metabolic interactions within the superorganism composed of flagellate Streblomastix strix and complex community of Bacteroidetes bacteria on its surface.</title>
        <authorList>
            <person name="Treitli S.C."/>
            <person name="Kolisko M."/>
            <person name="Husnik F."/>
            <person name="Keeling P."/>
            <person name="Hampl V."/>
        </authorList>
    </citation>
    <scope>NUCLEOTIDE SEQUENCE</scope>
    <source>
        <strain evidence="2">STM</strain>
    </source>
</reference>
<feature type="transmembrane region" description="Helical" evidence="1">
    <location>
        <begin position="65"/>
        <end position="93"/>
    </location>
</feature>
<keyword evidence="1" id="KW-0472">Membrane</keyword>
<name>A0A5J4S6P6_9ZZZZ</name>
<protein>
    <submittedName>
        <fullName evidence="2">Uncharacterized protein</fullName>
    </submittedName>
</protein>